<accession>A0A812JN64</accession>
<dbReference type="Pfam" id="PF01294">
    <property type="entry name" value="Ribosomal_L13e"/>
    <property type="match status" value="1"/>
</dbReference>
<dbReference type="SUPFAM" id="SSF50729">
    <property type="entry name" value="PH domain-like"/>
    <property type="match status" value="1"/>
</dbReference>
<evidence type="ECO:0000256" key="3">
    <source>
        <dbReference type="ARBA" id="ARBA00023274"/>
    </source>
</evidence>
<dbReference type="Gene3D" id="1.20.5.110">
    <property type="match status" value="1"/>
</dbReference>
<dbReference type="PROSITE" id="PS00388">
    <property type="entry name" value="PROTEASOME_ALPHA_1"/>
    <property type="match status" value="1"/>
</dbReference>
<comment type="caution">
    <text evidence="5">The sequence shown here is derived from an EMBL/GenBank/DDBJ whole genome shotgun (WGS) entry which is preliminary data.</text>
</comment>
<feature type="non-terminal residue" evidence="5">
    <location>
        <position position="881"/>
    </location>
</feature>
<evidence type="ECO:0000256" key="2">
    <source>
        <dbReference type="ARBA" id="ARBA00022980"/>
    </source>
</evidence>
<dbReference type="GO" id="GO:0019773">
    <property type="term" value="C:proteasome core complex, alpha-subunit complex"/>
    <property type="evidence" value="ECO:0007669"/>
    <property type="project" value="InterPro"/>
</dbReference>
<dbReference type="PANTHER" id="PTHR11722">
    <property type="entry name" value="60S RIBOSOMAL PROTEIN L13"/>
    <property type="match status" value="1"/>
</dbReference>
<evidence type="ECO:0000313" key="6">
    <source>
        <dbReference type="Proteomes" id="UP000601435"/>
    </source>
</evidence>
<proteinExistence type="inferred from homology"/>
<dbReference type="HAMAP" id="MF_00499">
    <property type="entry name" value="Ribosomal_eL13"/>
    <property type="match status" value="1"/>
</dbReference>
<dbReference type="GO" id="GO:0003735">
    <property type="term" value="F:structural constituent of ribosome"/>
    <property type="evidence" value="ECO:0007669"/>
    <property type="project" value="InterPro"/>
</dbReference>
<comment type="similarity">
    <text evidence="1">Belongs to the eukaryotic ribosomal protein eL13 family.</text>
</comment>
<gene>
    <name evidence="5" type="ORF">SNEC2469_LOCUS2168</name>
</gene>
<dbReference type="GO" id="GO:0006412">
    <property type="term" value="P:translation"/>
    <property type="evidence" value="ECO:0007669"/>
    <property type="project" value="InterPro"/>
</dbReference>
<dbReference type="GO" id="GO:0003723">
    <property type="term" value="F:RNA binding"/>
    <property type="evidence" value="ECO:0007669"/>
    <property type="project" value="TreeGrafter"/>
</dbReference>
<dbReference type="SMART" id="SM00948">
    <property type="entry name" value="Proteasome_A_N"/>
    <property type="match status" value="1"/>
</dbReference>
<dbReference type="Proteomes" id="UP000601435">
    <property type="component" value="Unassembled WGS sequence"/>
</dbReference>
<dbReference type="InterPro" id="IPR001380">
    <property type="entry name" value="Ribosomal_eL13"/>
</dbReference>
<dbReference type="Gene3D" id="3.60.20.10">
    <property type="entry name" value="Glutamine Phosphoribosylpyrophosphate, subunit 1, domain 1"/>
    <property type="match status" value="2"/>
</dbReference>
<evidence type="ECO:0000313" key="5">
    <source>
        <dbReference type="EMBL" id="CAE7211452.1"/>
    </source>
</evidence>
<keyword evidence="6" id="KW-1185">Reference proteome</keyword>
<name>A0A812JN64_9DINO</name>
<dbReference type="OrthoDB" id="10264538at2759"/>
<dbReference type="Pfam" id="PF00227">
    <property type="entry name" value="Proteasome"/>
    <property type="match status" value="1"/>
</dbReference>
<dbReference type="InterPro" id="IPR000426">
    <property type="entry name" value="Proteasome_asu_N"/>
</dbReference>
<evidence type="ECO:0000256" key="1">
    <source>
        <dbReference type="ARBA" id="ARBA00005640"/>
    </source>
</evidence>
<dbReference type="GO" id="GO:0022625">
    <property type="term" value="C:cytosolic large ribosomal subunit"/>
    <property type="evidence" value="ECO:0007669"/>
    <property type="project" value="TreeGrafter"/>
</dbReference>
<dbReference type="InterPro" id="IPR029055">
    <property type="entry name" value="Ntn_hydrolases_N"/>
</dbReference>
<dbReference type="Pfam" id="PF10584">
    <property type="entry name" value="Proteasome_A_N"/>
    <property type="match status" value="1"/>
</dbReference>
<keyword evidence="3" id="KW-0687">Ribonucleoprotein</keyword>
<dbReference type="InterPro" id="IPR001353">
    <property type="entry name" value="Proteasome_sua/b"/>
</dbReference>
<dbReference type="SUPFAM" id="SSF56235">
    <property type="entry name" value="N-terminal nucleophile aminohydrolases (Ntn hydrolases)"/>
    <property type="match status" value="1"/>
</dbReference>
<protein>
    <recommendedName>
        <fullName evidence="4">Proteasome alpha-type subunits domain-containing protein</fullName>
    </recommendedName>
</protein>
<dbReference type="CDD" id="cd00821">
    <property type="entry name" value="PH"/>
    <property type="match status" value="1"/>
</dbReference>
<organism evidence="5 6">
    <name type="scientific">Symbiodinium necroappetens</name>
    <dbReference type="NCBI Taxonomy" id="1628268"/>
    <lineage>
        <taxon>Eukaryota</taxon>
        <taxon>Sar</taxon>
        <taxon>Alveolata</taxon>
        <taxon>Dinophyceae</taxon>
        <taxon>Suessiales</taxon>
        <taxon>Symbiodiniaceae</taxon>
        <taxon>Symbiodinium</taxon>
    </lineage>
</organism>
<reference evidence="5" key="1">
    <citation type="submission" date="2021-02" db="EMBL/GenBank/DDBJ databases">
        <authorList>
            <person name="Dougan E. K."/>
            <person name="Rhodes N."/>
            <person name="Thang M."/>
            <person name="Chan C."/>
        </authorList>
    </citation>
    <scope>NUCLEOTIDE SEQUENCE</scope>
</reference>
<evidence type="ECO:0000259" key="4">
    <source>
        <dbReference type="PROSITE" id="PS00388"/>
    </source>
</evidence>
<dbReference type="EMBL" id="CAJNJA010006524">
    <property type="protein sequence ID" value="CAE7211452.1"/>
    <property type="molecule type" value="Genomic_DNA"/>
</dbReference>
<keyword evidence="2" id="KW-0689">Ribosomal protein</keyword>
<feature type="domain" description="Proteasome alpha-type subunits" evidence="4">
    <location>
        <begin position="601"/>
        <end position="623"/>
    </location>
</feature>
<dbReference type="AlphaFoldDB" id="A0A812JN64"/>
<dbReference type="PANTHER" id="PTHR11722:SF0">
    <property type="entry name" value="LARGE RIBOSOMAL SUBUNIT PROTEIN EL13"/>
    <property type="match status" value="1"/>
</dbReference>
<dbReference type="GO" id="GO:0006511">
    <property type="term" value="P:ubiquitin-dependent protein catabolic process"/>
    <property type="evidence" value="ECO:0007669"/>
    <property type="project" value="InterPro"/>
</dbReference>
<sequence>PSAQIVTKLPVQSQCAGQEWLWTRSRLEECEVSRWVRVGPRGLVARWRPEHLVLVQGFLFFFESEEPLQVVHALSLSSVVSVTGSDQAPRNGGFSGEEPCLLLQAVVGGRSEAVRLRFADEEETLRWQQRLEAAKESAKTPQPEFFVPTARLWQVLEVWKKEAESTKRAAVSKLHQELGQWRFPAQALLLQTWMKQRLSSRLNLFLHRACRVSDRKGAGMVAASLAALHLSRAAQTLKRKRLLWAFRSMSRWRPLQGLESLLRCRVRRTSYAMLKVLLHSWLRAAVELAASARGPEVKHSMVLSCQVPVQAAAWDAWRRAAAAEALRRHQDVLDNVLDTNLALVQDCQEIAVKVALQRLVVAVGRARCRVKAQAYLALCFHHGNNIIPNVHFRKINGCQAGRKNRVFMRTWLDQAGRKKRRSNARKAKAAKVFPRPAAGLLRPVVHPPTQRYNMKLRLGKGFTLDELKEAKIPKKYAKTIGIAIDHRRRNRCTESLQANVERLKLYMSKLLLFPKKAGAKKVRKGDTPRSELQNVAQNTLKEIIPVPKPEKRTRARAITAEEKEASAYKQLKKARTNKHYLGERMKKAKDAAAKAGTGAGYDLSVTTFSPDGRVFQVEYAGKAVENSGTTLAICCKDGVVFAAEKFLQLGIHGTCHTLPLLVVCSRQYQNAQRAQCGKLLLGCCCGTVRKFHQSFWLNERSSDRYWSVRPFGCAVLLGCVDEETKKPDLFCIEPNGMVYKYTATAEGKGKQAAKTEIEKVLANNPELTCEQALVHVAKIIHKVHDEKDKDFELEISWICPASNYQARGTAIPSVLCSCTSLLTASGLSESFGQNVSTSVYHECRRTTVFVRLLRDPRRSTSINVIMKLQSDSRESWLEMVN</sequence>